<comment type="caution">
    <text evidence="2">The sequence shown here is derived from an EMBL/GenBank/DDBJ whole genome shotgun (WGS) entry which is preliminary data.</text>
</comment>
<organism evidence="2 3">
    <name type="scientific">Polarella glacialis</name>
    <name type="common">Dinoflagellate</name>
    <dbReference type="NCBI Taxonomy" id="89957"/>
    <lineage>
        <taxon>Eukaryota</taxon>
        <taxon>Sar</taxon>
        <taxon>Alveolata</taxon>
        <taxon>Dinophyceae</taxon>
        <taxon>Suessiales</taxon>
        <taxon>Suessiaceae</taxon>
        <taxon>Polarella</taxon>
    </lineage>
</organism>
<reference evidence="2" key="1">
    <citation type="submission" date="2021-02" db="EMBL/GenBank/DDBJ databases">
        <authorList>
            <person name="Dougan E. K."/>
            <person name="Rhodes N."/>
            <person name="Thang M."/>
            <person name="Chan C."/>
        </authorList>
    </citation>
    <scope>NUCLEOTIDE SEQUENCE</scope>
</reference>
<feature type="compositionally biased region" description="Low complexity" evidence="1">
    <location>
        <begin position="980"/>
        <end position="990"/>
    </location>
</feature>
<gene>
    <name evidence="2" type="ORF">PGLA2088_LOCUS20740</name>
</gene>
<proteinExistence type="predicted"/>
<evidence type="ECO:0000256" key="1">
    <source>
        <dbReference type="SAM" id="MobiDB-lite"/>
    </source>
</evidence>
<dbReference type="AlphaFoldDB" id="A0A813JEU2"/>
<evidence type="ECO:0000313" key="3">
    <source>
        <dbReference type="Proteomes" id="UP000626109"/>
    </source>
</evidence>
<dbReference type="Gene3D" id="2.80.10.50">
    <property type="match status" value="1"/>
</dbReference>
<dbReference type="InterPro" id="IPR035992">
    <property type="entry name" value="Ricin_B-like_lectins"/>
</dbReference>
<protein>
    <submittedName>
        <fullName evidence="2">Uncharacterized protein</fullName>
    </submittedName>
</protein>
<dbReference type="SUPFAM" id="SSF50370">
    <property type="entry name" value="Ricin B-like lectins"/>
    <property type="match status" value="1"/>
</dbReference>
<accession>A0A813JEU2</accession>
<sequence length="1146" mass="126356">MADPSHEDAEFQDTEAALPLLLSQKASRTGRSWWRSASALSAAGALAMLLSGSWTLGGRPTTSASSLADLTSLAQEGDDGKLGFLMSKESGLCLNFWQLGPGSTLEEAAAVLTKCELGQFRNRQLWHLNAKQGSVRSLFTYSRCLQSSAFVNFAPVTSAPCKEDVVGQFFDLAPDGRLISLERQLDGTTATWCAVPSPQQLAKDGQDLILNDCNSPETKSWRWIFVGLDIASTAGGSQAGRPAKALEAETSRRDAAQATNGSRGLLTLRDTVTAFDLSFLLNGTFWWETQSLFGALSPSWDKWQDVFSLWRRLEQESSAQAALGTALLANLLSNIAFAGMNFVHGSNGENLNIWGIYQLFLSRFTGLDDITCDEEGRPKRSSCTWQRPKSSETTGILTVSDFAAQLLEGNRSLLSDEAFSDLYTGEKVPSWEDGDSQRAAFAWLASGLAAARKAGLEPANLTAAAALPHSARFAFDFEGLLPLLEEGFGWFGLREERFASDGAFGVSLVERMVERLNGSEDVLGLLMTESALSMHLELLQGTGLDAELVADLTFFEKYEPIEGFARLGGKAVLKQSGGRLRTVRLEYDGKNYTNFTDIESDADLALNKLSGWRFAEKAIIATLLAKTQLLTHVKTIHMELAPILQAVTVDTLQDDSSHPIRMLLEPFVHRSVQASHNNLKLWFEFRAAEFGLAPLPVEEQLRLLRDVRLKEPLNLADLDMELFAKARGLQQFAPPPDPTAEVAGEGEVAGGANITQTAAALDALGWNMFGEPSATSRRLSGDEVWHWKWLQRTVKVQRVFEKMIRGWLKLMYDSDDFLLQADEGLVAWWIALYEHLPAMRVAAKKSSDWLVGAKSFRNASAMLSGATASASLLADFRRGPEVRAAQGPLGPPAMVMPEPLDPWAWQLNQSRESRRRTTTVTTTSPPPLQETGYYIPLMKMGTPDWLTTLPPSHMENLKQWARDHIQRMPKGAALQERRLSSSNSSDSAAAPLDPQIPNLDVESLVRVLRTLLVWMSWVHEDVGHSTADFLYNPAHTPGFVPADGVGIPLVPLVWRVAAFRNFVFLERPKLVDGAAHFMFASRVCNERSQLTNWWQNCQDEVHMRVMDNFEAFQSELRDLHEDPLFSQCGAVGFVSCLTHVESSASS</sequence>
<evidence type="ECO:0000313" key="2">
    <source>
        <dbReference type="EMBL" id="CAE8678319.1"/>
    </source>
</evidence>
<dbReference type="EMBL" id="CAJNNW010025678">
    <property type="protein sequence ID" value="CAE8678319.1"/>
    <property type="molecule type" value="Genomic_DNA"/>
</dbReference>
<dbReference type="PROSITE" id="PS50231">
    <property type="entry name" value="RICIN_B_LECTIN"/>
    <property type="match status" value="1"/>
</dbReference>
<dbReference type="Proteomes" id="UP000626109">
    <property type="component" value="Unassembled WGS sequence"/>
</dbReference>
<feature type="region of interest" description="Disordered" evidence="1">
    <location>
        <begin position="971"/>
        <end position="993"/>
    </location>
</feature>
<name>A0A813JEU2_POLGL</name>